<feature type="chain" id="PRO_5002639008" description="Entry exclusion lipoprotein TrbK" evidence="1">
    <location>
        <begin position="36"/>
        <end position="80"/>
    </location>
</feature>
<evidence type="ECO:0000313" key="3">
    <source>
        <dbReference type="Proteomes" id="UP000000998"/>
    </source>
</evidence>
<protein>
    <recommendedName>
        <fullName evidence="4">Entry exclusion lipoprotein TrbK</fullName>
    </recommendedName>
</protein>
<sequence precursor="true">MPQTLRTNWMKNVTKTLYLLLVCVLVAGCSSKAVYDNVQRNNRQECVSVPPPQYDECIQRSSKSYEEYERDRSEVLKSEP</sequence>
<evidence type="ECO:0000256" key="1">
    <source>
        <dbReference type="SAM" id="SignalP"/>
    </source>
</evidence>
<dbReference type="AlphaFoldDB" id="A1TZC8"/>
<reference evidence="3" key="1">
    <citation type="journal article" date="2011" name="Appl. Environ. Microbiol.">
        <title>Genomic potential of Marinobacter aquaeolei, a biogeochemical 'opportunitroph'.</title>
        <authorList>
            <person name="Singer E."/>
            <person name="Webb E.A."/>
            <person name="Nelson W.C."/>
            <person name="Heidelberg J.F."/>
            <person name="Ivanova N."/>
            <person name="Pati A."/>
            <person name="Edwards K.J."/>
        </authorList>
    </citation>
    <scope>NUCLEOTIDE SEQUENCE [LARGE SCALE GENOMIC DNA]</scope>
    <source>
        <strain evidence="3">ATCC 700491 / DSM 11845 / VT8</strain>
    </source>
</reference>
<evidence type="ECO:0000313" key="2">
    <source>
        <dbReference type="EMBL" id="ABM18097.1"/>
    </source>
</evidence>
<dbReference type="HOGENOM" id="CLU_195979_1_0_6"/>
<feature type="signal peptide" evidence="1">
    <location>
        <begin position="1"/>
        <end position="35"/>
    </location>
</feature>
<dbReference type="Proteomes" id="UP000000998">
    <property type="component" value="Chromosome"/>
</dbReference>
<dbReference type="EMBL" id="CP000514">
    <property type="protein sequence ID" value="ABM18097.1"/>
    <property type="molecule type" value="Genomic_DNA"/>
</dbReference>
<dbReference type="KEGG" id="maq:Maqu_1004"/>
<accession>A1TZC8</accession>
<dbReference type="eggNOG" id="ENOG5033AJ1">
    <property type="taxonomic scope" value="Bacteria"/>
</dbReference>
<name>A1TZC8_MARN8</name>
<proteinExistence type="predicted"/>
<evidence type="ECO:0008006" key="4">
    <source>
        <dbReference type="Google" id="ProtNLM"/>
    </source>
</evidence>
<dbReference type="PROSITE" id="PS51257">
    <property type="entry name" value="PROKAR_LIPOPROTEIN"/>
    <property type="match status" value="1"/>
</dbReference>
<gene>
    <name evidence="2" type="ordered locus">Maqu_1004</name>
</gene>
<keyword evidence="1" id="KW-0732">Signal</keyword>
<organism evidence="2 3">
    <name type="scientific">Marinobacter nauticus (strain ATCC 700491 / DSM 11845 / VT8)</name>
    <name type="common">Marinobacter aquaeolei</name>
    <dbReference type="NCBI Taxonomy" id="351348"/>
    <lineage>
        <taxon>Bacteria</taxon>
        <taxon>Pseudomonadati</taxon>
        <taxon>Pseudomonadota</taxon>
        <taxon>Gammaproteobacteria</taxon>
        <taxon>Pseudomonadales</taxon>
        <taxon>Marinobacteraceae</taxon>
        <taxon>Marinobacter</taxon>
    </lineage>
</organism>